<name>A0AB39CE60_9VIRU</name>
<organism evidence="1">
    <name type="scientific">Pseudomonas phage HRDY3</name>
    <dbReference type="NCBI Taxonomy" id="3236930"/>
    <lineage>
        <taxon>Viruses</taxon>
    </lineage>
</organism>
<dbReference type="EMBL" id="PQ015379">
    <property type="protein sequence ID" value="XDJ15284.1"/>
    <property type="molecule type" value="Genomic_DNA"/>
</dbReference>
<protein>
    <submittedName>
        <fullName evidence="1">Uncharacterized protein</fullName>
    </submittedName>
</protein>
<accession>A0AB39CE60</accession>
<evidence type="ECO:0000313" key="1">
    <source>
        <dbReference type="EMBL" id="XDJ15284.1"/>
    </source>
</evidence>
<reference evidence="1" key="1">
    <citation type="submission" date="2024-07" db="EMBL/GenBank/DDBJ databases">
        <authorList>
            <person name="Bringhurst R.M."/>
            <person name="Homer T.E."/>
        </authorList>
    </citation>
    <scope>NUCLEOTIDE SEQUENCE</scope>
</reference>
<proteinExistence type="predicted"/>
<sequence length="151" mass="18144">MLIFLHRHPMRLSEPTHLLTAQQILQLDRDNVPHRQFCHDFMESTFDFTDMQCRYEDMRYLEEILLVAFQMQNISNQLTVLRCLLRRRFWLKNWHRLRDLTYARILREEGEAKAKRRLVGLFGEVCNVAGPLGPYTAKFSWKDRISRSANC</sequence>